<evidence type="ECO:0000256" key="6">
    <source>
        <dbReference type="ARBA" id="ARBA00022840"/>
    </source>
</evidence>
<dbReference type="InParanoid" id="A0A165HHR2"/>
<feature type="domain" description="Protein kinase" evidence="9">
    <location>
        <begin position="65"/>
        <end position="456"/>
    </location>
</feature>
<dbReference type="PANTHER" id="PTHR47634:SF9">
    <property type="entry name" value="PROTEIN KINASE DOMAIN-CONTAINING PROTEIN-RELATED"/>
    <property type="match status" value="1"/>
</dbReference>
<evidence type="ECO:0000313" key="10">
    <source>
        <dbReference type="EMBL" id="KZF23536.1"/>
    </source>
</evidence>
<dbReference type="PROSITE" id="PS50011">
    <property type="entry name" value="PROTEIN_KINASE_DOM"/>
    <property type="match status" value="1"/>
</dbReference>
<reference evidence="10 11" key="1">
    <citation type="journal article" date="2016" name="Fungal Biol.">
        <title>The genome of Xylona heveae provides a window into fungal endophytism.</title>
        <authorList>
            <person name="Gazis R."/>
            <person name="Kuo A."/>
            <person name="Riley R."/>
            <person name="LaButti K."/>
            <person name="Lipzen A."/>
            <person name="Lin J."/>
            <person name="Amirebrahimi M."/>
            <person name="Hesse C.N."/>
            <person name="Spatafora J.W."/>
            <person name="Henrissat B."/>
            <person name="Hainaut M."/>
            <person name="Grigoriev I.V."/>
            <person name="Hibbett D.S."/>
        </authorList>
    </citation>
    <scope>NUCLEOTIDE SEQUENCE [LARGE SCALE GENOMIC DNA]</scope>
    <source>
        <strain evidence="10 11">TC161</strain>
    </source>
</reference>
<dbReference type="GO" id="GO:0005524">
    <property type="term" value="F:ATP binding"/>
    <property type="evidence" value="ECO:0007669"/>
    <property type="project" value="UniProtKB-KW"/>
</dbReference>
<evidence type="ECO:0000256" key="8">
    <source>
        <dbReference type="ARBA" id="ARBA00048679"/>
    </source>
</evidence>
<dbReference type="RefSeq" id="XP_018189091.1">
    <property type="nucleotide sequence ID" value="XM_018328969.1"/>
</dbReference>
<evidence type="ECO:0000256" key="3">
    <source>
        <dbReference type="ARBA" id="ARBA00022679"/>
    </source>
</evidence>
<dbReference type="EMBL" id="KV407457">
    <property type="protein sequence ID" value="KZF23536.1"/>
    <property type="molecule type" value="Genomic_DNA"/>
</dbReference>
<evidence type="ECO:0000256" key="5">
    <source>
        <dbReference type="ARBA" id="ARBA00022777"/>
    </source>
</evidence>
<keyword evidence="3" id="KW-0808">Transferase</keyword>
<organism evidence="10 11">
    <name type="scientific">Xylona heveae (strain CBS 132557 / TC161)</name>
    <dbReference type="NCBI Taxonomy" id="1328760"/>
    <lineage>
        <taxon>Eukaryota</taxon>
        <taxon>Fungi</taxon>
        <taxon>Dikarya</taxon>
        <taxon>Ascomycota</taxon>
        <taxon>Pezizomycotina</taxon>
        <taxon>Xylonomycetes</taxon>
        <taxon>Xylonales</taxon>
        <taxon>Xylonaceae</taxon>
        <taxon>Xylona</taxon>
    </lineage>
</organism>
<dbReference type="PANTHER" id="PTHR47634">
    <property type="entry name" value="PROTEIN KINASE DOMAIN-CONTAINING PROTEIN-RELATED"/>
    <property type="match status" value="1"/>
</dbReference>
<dbReference type="GO" id="GO:0050684">
    <property type="term" value="P:regulation of mRNA processing"/>
    <property type="evidence" value="ECO:0007669"/>
    <property type="project" value="TreeGrafter"/>
</dbReference>
<dbReference type="GeneID" id="28894106"/>
<dbReference type="EC" id="2.7.11.1" evidence="1"/>
<dbReference type="InterPro" id="IPR011009">
    <property type="entry name" value="Kinase-like_dom_sf"/>
</dbReference>
<protein>
    <recommendedName>
        <fullName evidence="1">non-specific serine/threonine protein kinase</fullName>
        <ecNumber evidence="1">2.7.11.1</ecNumber>
    </recommendedName>
</protein>
<comment type="catalytic activity">
    <reaction evidence="7">
        <text>L-threonyl-[protein] + ATP = O-phospho-L-threonyl-[protein] + ADP + H(+)</text>
        <dbReference type="Rhea" id="RHEA:46608"/>
        <dbReference type="Rhea" id="RHEA-COMP:11060"/>
        <dbReference type="Rhea" id="RHEA-COMP:11605"/>
        <dbReference type="ChEBI" id="CHEBI:15378"/>
        <dbReference type="ChEBI" id="CHEBI:30013"/>
        <dbReference type="ChEBI" id="CHEBI:30616"/>
        <dbReference type="ChEBI" id="CHEBI:61977"/>
        <dbReference type="ChEBI" id="CHEBI:456216"/>
        <dbReference type="EC" id="2.7.11.1"/>
    </reaction>
</comment>
<dbReference type="GO" id="GO:0000245">
    <property type="term" value="P:spliceosomal complex assembly"/>
    <property type="evidence" value="ECO:0007669"/>
    <property type="project" value="TreeGrafter"/>
</dbReference>
<dbReference type="Gene3D" id="1.10.510.10">
    <property type="entry name" value="Transferase(Phosphotransferase) domain 1"/>
    <property type="match status" value="1"/>
</dbReference>
<dbReference type="STRING" id="1328760.A0A165HHR2"/>
<dbReference type="AlphaFoldDB" id="A0A165HHR2"/>
<keyword evidence="2" id="KW-0723">Serine/threonine-protein kinase</keyword>
<evidence type="ECO:0000313" key="11">
    <source>
        <dbReference type="Proteomes" id="UP000076632"/>
    </source>
</evidence>
<dbReference type="Proteomes" id="UP000076632">
    <property type="component" value="Unassembled WGS sequence"/>
</dbReference>
<accession>A0A165HHR2</accession>
<dbReference type="InterPro" id="IPR008271">
    <property type="entry name" value="Ser/Thr_kinase_AS"/>
</dbReference>
<dbReference type="InterPro" id="IPR000719">
    <property type="entry name" value="Prot_kinase_dom"/>
</dbReference>
<evidence type="ECO:0000259" key="9">
    <source>
        <dbReference type="PROSITE" id="PS50011"/>
    </source>
</evidence>
<dbReference type="OMA" id="FGSLDWR"/>
<dbReference type="SMART" id="SM00220">
    <property type="entry name" value="S_TKc"/>
    <property type="match status" value="1"/>
</dbReference>
<evidence type="ECO:0000256" key="7">
    <source>
        <dbReference type="ARBA" id="ARBA00047899"/>
    </source>
</evidence>
<keyword evidence="5 10" id="KW-0418">Kinase</keyword>
<sequence length="463" mass="52985">MTGLRLLSRMTKCMSFSLRAKLAQLPAASASRIPQNELVDEELCPGYNPKWFYPAKAGEILSNCYQLLVKIGWGTRSTVWLARDMTRYRWQSERLVTLKIINTHSSTDAHHERDIEKYIARQNPSHRGYGIIRTCLGSFEVAGPEGNHLCLAYEPMREPIWILQKRFVDQKLPLSVAKAYIFILLAGLDYLHMECRVVHTDLKLENILMTFENDSTLSNFVKEQIANLPMQFKTDPTTGQTVYRCHNDFGPLNWRELKKMIPKISDLGLATRLHCDSLEGQEGKREIGLHPIQPDHYRAPEVILGCGWDFSADIWNFGALSWDIIEHTALFRNVHDTQGRYDAKTHLAEMIALLGPPPKEFLAKSGAMAQYKWPDALEDDAGELCSNAREFFGGPFFDEEGQFLYTDLVPARRLEDTIPSLAEKERVAFLSFISHMLTWLPEDRKTARELMEHPFLSLGNPKV</sequence>
<dbReference type="FunFam" id="1.10.510.10:FF:001913">
    <property type="entry name" value="Serine/threonine-protein kinase, putative (AFU_orthologue AFUA_6G02242)"/>
    <property type="match status" value="1"/>
</dbReference>
<dbReference type="OrthoDB" id="4227212at2759"/>
<dbReference type="Pfam" id="PF00069">
    <property type="entry name" value="Pkinase"/>
    <property type="match status" value="2"/>
</dbReference>
<dbReference type="GO" id="GO:0004674">
    <property type="term" value="F:protein serine/threonine kinase activity"/>
    <property type="evidence" value="ECO:0007669"/>
    <property type="project" value="UniProtKB-KW"/>
</dbReference>
<dbReference type="PROSITE" id="PS00108">
    <property type="entry name" value="PROTEIN_KINASE_ST"/>
    <property type="match status" value="1"/>
</dbReference>
<evidence type="ECO:0000256" key="4">
    <source>
        <dbReference type="ARBA" id="ARBA00022741"/>
    </source>
</evidence>
<gene>
    <name evidence="10" type="ORF">L228DRAFT_118293</name>
</gene>
<comment type="catalytic activity">
    <reaction evidence="8">
        <text>L-seryl-[protein] + ATP = O-phospho-L-seryl-[protein] + ADP + H(+)</text>
        <dbReference type="Rhea" id="RHEA:17989"/>
        <dbReference type="Rhea" id="RHEA-COMP:9863"/>
        <dbReference type="Rhea" id="RHEA-COMP:11604"/>
        <dbReference type="ChEBI" id="CHEBI:15378"/>
        <dbReference type="ChEBI" id="CHEBI:29999"/>
        <dbReference type="ChEBI" id="CHEBI:30616"/>
        <dbReference type="ChEBI" id="CHEBI:83421"/>
        <dbReference type="ChEBI" id="CHEBI:456216"/>
        <dbReference type="EC" id="2.7.11.1"/>
    </reaction>
</comment>
<name>A0A165HHR2_XYLHT</name>
<dbReference type="SUPFAM" id="SSF56112">
    <property type="entry name" value="Protein kinase-like (PK-like)"/>
    <property type="match status" value="1"/>
</dbReference>
<evidence type="ECO:0000256" key="1">
    <source>
        <dbReference type="ARBA" id="ARBA00012513"/>
    </source>
</evidence>
<evidence type="ECO:0000256" key="2">
    <source>
        <dbReference type="ARBA" id="ARBA00022527"/>
    </source>
</evidence>
<dbReference type="InterPro" id="IPR051334">
    <property type="entry name" value="SRPK"/>
</dbReference>
<proteinExistence type="predicted"/>
<keyword evidence="11" id="KW-1185">Reference proteome</keyword>
<keyword evidence="6" id="KW-0067">ATP-binding</keyword>
<keyword evidence="4" id="KW-0547">Nucleotide-binding</keyword>
<dbReference type="Gene3D" id="3.30.200.20">
    <property type="entry name" value="Phosphorylase Kinase, domain 1"/>
    <property type="match status" value="1"/>
</dbReference>